<sequence length="187" mass="21408">MPMPLDPFVDDSNNRRLWIGNLDPRVTDYCNFFFYWFVLLKLLQQHGAIEKFDLLFHRSGPLEGQPRGYAFVTYVQTEFAESAQKKLDGKYLGSKKLSVKWACTLTKEPVIEKQKPILNIPALAGTKDTKKVSKTSTIQAIEAKLKTMEEASSSFYLELDKKPSNLQKRKYSPCNKSNYSIKESIGL</sequence>
<dbReference type="SUPFAM" id="SSF54928">
    <property type="entry name" value="RNA-binding domain, RBD"/>
    <property type="match status" value="1"/>
</dbReference>
<keyword evidence="8" id="KW-1185">Reference proteome</keyword>
<evidence type="ECO:0000313" key="6">
    <source>
        <dbReference type="EMBL" id="EEB11844.1"/>
    </source>
</evidence>
<evidence type="ECO:0000256" key="4">
    <source>
        <dbReference type="PROSITE-ProRule" id="PRU00176"/>
    </source>
</evidence>
<evidence type="ECO:0000256" key="3">
    <source>
        <dbReference type="ARBA" id="ARBA00030780"/>
    </source>
</evidence>
<dbReference type="OrthoDB" id="6730379at2759"/>
<proteinExistence type="predicted"/>
<organism>
    <name type="scientific">Pediculus humanus subsp. corporis</name>
    <name type="common">Body louse</name>
    <dbReference type="NCBI Taxonomy" id="121224"/>
    <lineage>
        <taxon>Eukaryota</taxon>
        <taxon>Metazoa</taxon>
        <taxon>Ecdysozoa</taxon>
        <taxon>Arthropoda</taxon>
        <taxon>Hexapoda</taxon>
        <taxon>Insecta</taxon>
        <taxon>Pterygota</taxon>
        <taxon>Neoptera</taxon>
        <taxon>Paraneoptera</taxon>
        <taxon>Psocodea</taxon>
        <taxon>Troctomorpha</taxon>
        <taxon>Phthiraptera</taxon>
        <taxon>Anoplura</taxon>
        <taxon>Pediculidae</taxon>
        <taxon>Pediculus</taxon>
    </lineage>
</organism>
<feature type="domain" description="RRM" evidence="5">
    <location>
        <begin position="15"/>
        <end position="104"/>
    </location>
</feature>
<evidence type="ECO:0000313" key="8">
    <source>
        <dbReference type="Proteomes" id="UP000009046"/>
    </source>
</evidence>
<dbReference type="InterPro" id="IPR039157">
    <property type="entry name" value="RBM18_RRM"/>
</dbReference>
<gene>
    <name evidence="7" type="primary">8234259</name>
    <name evidence="6" type="ORF">Phum_PHUM137040</name>
</gene>
<protein>
    <recommendedName>
        <fullName evidence="1">Probable RNA-binding protein 18</fullName>
    </recommendedName>
    <alternativeName>
        <fullName evidence="3">RNA-binding motif protein 18</fullName>
    </alternativeName>
</protein>
<dbReference type="GO" id="GO:0003723">
    <property type="term" value="F:RNA binding"/>
    <property type="evidence" value="ECO:0007669"/>
    <property type="project" value="UniProtKB-UniRule"/>
</dbReference>
<dbReference type="InterPro" id="IPR035979">
    <property type="entry name" value="RBD_domain_sf"/>
</dbReference>
<dbReference type="SMART" id="SM00360">
    <property type="entry name" value="RRM"/>
    <property type="match status" value="1"/>
</dbReference>
<name>E0VEN8_PEDHC</name>
<evidence type="ECO:0000313" key="7">
    <source>
        <dbReference type="EnsemblMetazoa" id="PHUM137040-PA"/>
    </source>
</evidence>
<dbReference type="HOGENOM" id="CLU_066926_1_1_1"/>
<reference evidence="6" key="2">
    <citation type="submission" date="2007-04" db="EMBL/GenBank/DDBJ databases">
        <title>The genome of the human body louse.</title>
        <authorList>
            <consortium name="The Human Body Louse Genome Consortium"/>
            <person name="Kirkness E."/>
            <person name="Walenz B."/>
            <person name="Hass B."/>
            <person name="Bruggner R."/>
            <person name="Strausberg R."/>
        </authorList>
    </citation>
    <scope>NUCLEOTIDE SEQUENCE</scope>
    <source>
        <strain evidence="6">USDA</strain>
    </source>
</reference>
<dbReference type="CDD" id="cd12355">
    <property type="entry name" value="RRM_RBM18"/>
    <property type="match status" value="1"/>
</dbReference>
<evidence type="ECO:0000256" key="1">
    <source>
        <dbReference type="ARBA" id="ARBA00021141"/>
    </source>
</evidence>
<dbReference type="eggNOG" id="ENOG502S20K">
    <property type="taxonomic scope" value="Eukaryota"/>
</dbReference>
<dbReference type="OMA" id="APYRFQL"/>
<dbReference type="Proteomes" id="UP000009046">
    <property type="component" value="Unassembled WGS sequence"/>
</dbReference>
<dbReference type="Pfam" id="PF00076">
    <property type="entry name" value="RRM_1"/>
    <property type="match status" value="1"/>
</dbReference>
<dbReference type="InterPro" id="IPR012677">
    <property type="entry name" value="Nucleotide-bd_a/b_plait_sf"/>
</dbReference>
<dbReference type="KEGG" id="phu:Phum_PHUM137040"/>
<dbReference type="VEuPathDB" id="VectorBase:PHUM137040"/>
<dbReference type="CTD" id="8234259"/>
<dbReference type="EnsemblMetazoa" id="PHUM137040-RA">
    <property type="protein sequence ID" value="PHUM137040-PA"/>
    <property type="gene ID" value="PHUM137040"/>
</dbReference>
<evidence type="ECO:0000259" key="5">
    <source>
        <dbReference type="PROSITE" id="PS50102"/>
    </source>
</evidence>
<reference evidence="6" key="1">
    <citation type="submission" date="2007-04" db="EMBL/GenBank/DDBJ databases">
        <title>Annotation of Pediculus humanus corporis strain USDA.</title>
        <authorList>
            <person name="Kirkness E."/>
            <person name="Hannick L."/>
            <person name="Hass B."/>
            <person name="Bruggner R."/>
            <person name="Lawson D."/>
            <person name="Bidwell S."/>
            <person name="Joardar V."/>
            <person name="Caler E."/>
            <person name="Walenz B."/>
            <person name="Inman J."/>
            <person name="Schobel S."/>
            <person name="Galinsky K."/>
            <person name="Amedeo P."/>
            <person name="Strausberg R."/>
        </authorList>
    </citation>
    <scope>NUCLEOTIDE SEQUENCE</scope>
    <source>
        <strain evidence="6">USDA</strain>
    </source>
</reference>
<dbReference type="InterPro" id="IPR000504">
    <property type="entry name" value="RRM_dom"/>
</dbReference>
<evidence type="ECO:0000256" key="2">
    <source>
        <dbReference type="ARBA" id="ARBA00022884"/>
    </source>
</evidence>
<dbReference type="PROSITE" id="PS50102">
    <property type="entry name" value="RRM"/>
    <property type="match status" value="1"/>
</dbReference>
<dbReference type="GeneID" id="8234259"/>
<dbReference type="AlphaFoldDB" id="E0VEN8"/>
<accession>E0VEN8</accession>
<dbReference type="RefSeq" id="XP_002424582.1">
    <property type="nucleotide sequence ID" value="XM_002424537.1"/>
</dbReference>
<dbReference type="FunCoup" id="E0VEN8">
    <property type="interactions" value="1564"/>
</dbReference>
<reference evidence="7" key="3">
    <citation type="submission" date="2021-02" db="UniProtKB">
        <authorList>
            <consortium name="EnsemblMetazoa"/>
        </authorList>
    </citation>
    <scope>IDENTIFICATION</scope>
    <source>
        <strain evidence="7">USDA</strain>
    </source>
</reference>
<keyword evidence="2 4" id="KW-0694">RNA-binding</keyword>
<dbReference type="EMBL" id="DS235093">
    <property type="protein sequence ID" value="EEB11844.1"/>
    <property type="molecule type" value="Genomic_DNA"/>
</dbReference>
<dbReference type="Gene3D" id="3.30.70.330">
    <property type="match status" value="1"/>
</dbReference>
<dbReference type="InParanoid" id="E0VEN8"/>
<dbReference type="EMBL" id="AAZO01001582">
    <property type="status" value="NOT_ANNOTATED_CDS"/>
    <property type="molecule type" value="Genomic_DNA"/>
</dbReference>